<comment type="caution">
    <text evidence="3">The sequence shown here is derived from an EMBL/GenBank/DDBJ whole genome shotgun (WGS) entry which is preliminary data.</text>
</comment>
<keyword evidence="4" id="KW-1185">Reference proteome</keyword>
<dbReference type="EMBL" id="JARJCW010000055">
    <property type="protein sequence ID" value="KAJ7202401.1"/>
    <property type="molecule type" value="Genomic_DNA"/>
</dbReference>
<evidence type="ECO:0000313" key="3">
    <source>
        <dbReference type="EMBL" id="KAJ7202401.1"/>
    </source>
</evidence>
<evidence type="ECO:0000313" key="4">
    <source>
        <dbReference type="Proteomes" id="UP001219525"/>
    </source>
</evidence>
<sequence length="552" mass="61624">MSCASCQCRLPPSDALPTSIQTQELREFLRSRSILADPSRYESEIASSTTALMHYDSEIQRLEGSIRTLKADRQRLQEYIDGCRAASAPIRRLAPEILCEIFGYIAKTTPSIHISMQEALGTLAKQDLLQLSQVCTLWHALIMGTPALWSEIGVIGIYWSGEHLKVLKACLERGKHCLLTMTLNLSDIRSEYFQPHLQPLMELLVHHCHRWLHLSLVIDPSGLDIFQAFKGRLHSLQEIALAPSTWTGALASVDVFEDAPRLTQVHFTTTPWISGLPRLPWGQLRSFTCAGTGTYGFLDIMRNLSAPSATFTLRNFNPREDPPHLPPITSTISSFSLEMPVRDVQYSMQVLGDVLDCLTLPRLRQLSIDGPGGSIWPVDQFESVSMRSSFHNTLHSLDLGGIHIAEDELLRTLASLASLESLTIADQPAISVNDKIKKIKLITNSLLLRLTWTPNSSDVCPIPRLTRLSCITRFKFNPRVFRDFLASRVALNGAPFEISIRATRPLSDAAESESGKQKAAVMKRLQPLIIAGDLRMISSPVPSEQFQSEDFY</sequence>
<dbReference type="InterPro" id="IPR036047">
    <property type="entry name" value="F-box-like_dom_sf"/>
</dbReference>
<keyword evidence="1" id="KW-0175">Coiled coil</keyword>
<proteinExistence type="predicted"/>
<dbReference type="SUPFAM" id="SSF81383">
    <property type="entry name" value="F-box domain"/>
    <property type="match status" value="1"/>
</dbReference>
<organism evidence="3 4">
    <name type="scientific">Mycena pura</name>
    <dbReference type="NCBI Taxonomy" id="153505"/>
    <lineage>
        <taxon>Eukaryota</taxon>
        <taxon>Fungi</taxon>
        <taxon>Dikarya</taxon>
        <taxon>Basidiomycota</taxon>
        <taxon>Agaricomycotina</taxon>
        <taxon>Agaricomycetes</taxon>
        <taxon>Agaricomycetidae</taxon>
        <taxon>Agaricales</taxon>
        <taxon>Marasmiineae</taxon>
        <taxon>Mycenaceae</taxon>
        <taxon>Mycena</taxon>
    </lineage>
</organism>
<feature type="coiled-coil region" evidence="1">
    <location>
        <begin position="52"/>
        <end position="79"/>
    </location>
</feature>
<accession>A0AAD6V6T2</accession>
<feature type="domain" description="F-box" evidence="2">
    <location>
        <begin position="95"/>
        <end position="152"/>
    </location>
</feature>
<evidence type="ECO:0000256" key="1">
    <source>
        <dbReference type="SAM" id="Coils"/>
    </source>
</evidence>
<dbReference type="SUPFAM" id="SSF52047">
    <property type="entry name" value="RNI-like"/>
    <property type="match status" value="1"/>
</dbReference>
<dbReference type="AlphaFoldDB" id="A0AAD6V6T2"/>
<dbReference type="InterPro" id="IPR001810">
    <property type="entry name" value="F-box_dom"/>
</dbReference>
<dbReference type="Pfam" id="PF12937">
    <property type="entry name" value="F-box-like"/>
    <property type="match status" value="1"/>
</dbReference>
<dbReference type="Proteomes" id="UP001219525">
    <property type="component" value="Unassembled WGS sequence"/>
</dbReference>
<protein>
    <recommendedName>
        <fullName evidence="2">F-box domain-containing protein</fullName>
    </recommendedName>
</protein>
<dbReference type="Gene3D" id="1.20.1280.50">
    <property type="match status" value="1"/>
</dbReference>
<evidence type="ECO:0000259" key="2">
    <source>
        <dbReference type="Pfam" id="PF12937"/>
    </source>
</evidence>
<reference evidence="3" key="1">
    <citation type="submission" date="2023-03" db="EMBL/GenBank/DDBJ databases">
        <title>Massive genome expansion in bonnet fungi (Mycena s.s.) driven by repeated elements and novel gene families across ecological guilds.</title>
        <authorList>
            <consortium name="Lawrence Berkeley National Laboratory"/>
            <person name="Harder C.B."/>
            <person name="Miyauchi S."/>
            <person name="Viragh M."/>
            <person name="Kuo A."/>
            <person name="Thoen E."/>
            <person name="Andreopoulos B."/>
            <person name="Lu D."/>
            <person name="Skrede I."/>
            <person name="Drula E."/>
            <person name="Henrissat B."/>
            <person name="Morin E."/>
            <person name="Kohler A."/>
            <person name="Barry K."/>
            <person name="LaButti K."/>
            <person name="Morin E."/>
            <person name="Salamov A."/>
            <person name="Lipzen A."/>
            <person name="Mereny Z."/>
            <person name="Hegedus B."/>
            <person name="Baldrian P."/>
            <person name="Stursova M."/>
            <person name="Weitz H."/>
            <person name="Taylor A."/>
            <person name="Grigoriev I.V."/>
            <person name="Nagy L.G."/>
            <person name="Martin F."/>
            <person name="Kauserud H."/>
        </authorList>
    </citation>
    <scope>NUCLEOTIDE SEQUENCE</scope>
    <source>
        <strain evidence="3">9144</strain>
    </source>
</reference>
<name>A0AAD6V6T2_9AGAR</name>
<gene>
    <name evidence="3" type="ORF">GGX14DRAFT_699227</name>
</gene>